<dbReference type="Proteomes" id="UP000469125">
    <property type="component" value="Unassembled WGS sequence"/>
</dbReference>
<dbReference type="InterPro" id="IPR035965">
    <property type="entry name" value="PAS-like_dom_sf"/>
</dbReference>
<proteinExistence type="predicted"/>
<dbReference type="InterPro" id="IPR025662">
    <property type="entry name" value="Sigma_54_int_dom_ATP-bd_1"/>
</dbReference>
<sequence>MKMLSREWLEEIISLLNERIVVVNQEGIVMYMDKAYCDFINTTMEEVIGKPVQDVIENTRMHIVAKTGKEEIQDFQPINGSVMVASRFPIVIDGEIVGAVGTVNFPDPEDLRGFKNNIQQLVNDLSYYRSEVEKELKSKYTFDDLVGDSPSFKKIKEFAKVISGSDSSVLITGESGTGKELFANAIHNSSLRGHHPFVPINCASIPEELLESELFGYEDGAFTGAKKGGKKGLFEVAKNGTVFLDEIGDMPLSMQSKLLRALQEREIQPVGGQKTVPIDVRIIAATHQDIQKMVEEGTFRKDLYYRLNVIQLEIPSLRNRKEDIKILSEMLLKKLEKKFYRKGVMLSPEVLERFKQHSWPGNVRELENVLERAINVLDDHIIKWNDLPLYLRELKKEEENVHQQETHVKRDEINLSLLPIQPLKDTVAMVEKQTIINTLEFTRGSKLKAAQLLGIGKTSFYDKCKAYGIK</sequence>
<protein>
    <submittedName>
        <fullName evidence="8">AAA domain-containing protein</fullName>
    </submittedName>
</protein>
<dbReference type="PRINTS" id="PR01590">
    <property type="entry name" value="HTHFIS"/>
</dbReference>
<dbReference type="InterPro" id="IPR003593">
    <property type="entry name" value="AAA+_ATPase"/>
</dbReference>
<dbReference type="InterPro" id="IPR000014">
    <property type="entry name" value="PAS"/>
</dbReference>
<dbReference type="Pfam" id="PF02954">
    <property type="entry name" value="HTH_8"/>
    <property type="match status" value="1"/>
</dbReference>
<dbReference type="InterPro" id="IPR058031">
    <property type="entry name" value="AAA_lid_NorR"/>
</dbReference>
<dbReference type="AlphaFoldDB" id="A0A6N8FIS7"/>
<feature type="domain" description="Sigma-54 factor interaction" evidence="6">
    <location>
        <begin position="145"/>
        <end position="375"/>
    </location>
</feature>
<dbReference type="PROSITE" id="PS50112">
    <property type="entry name" value="PAS"/>
    <property type="match status" value="1"/>
</dbReference>
<dbReference type="Pfam" id="PF00989">
    <property type="entry name" value="PAS"/>
    <property type="match status" value="1"/>
</dbReference>
<dbReference type="SMART" id="SM00382">
    <property type="entry name" value="AAA"/>
    <property type="match status" value="1"/>
</dbReference>
<accession>A0A6N8FIS7</accession>
<dbReference type="Pfam" id="PF00158">
    <property type="entry name" value="Sigma54_activat"/>
    <property type="match status" value="1"/>
</dbReference>
<name>A0A6N8FIS7_9BACI</name>
<dbReference type="PANTHER" id="PTHR32071">
    <property type="entry name" value="TRANSCRIPTIONAL REGULATORY PROTEIN"/>
    <property type="match status" value="1"/>
</dbReference>
<dbReference type="Gene3D" id="3.40.50.300">
    <property type="entry name" value="P-loop containing nucleotide triphosphate hydrolases"/>
    <property type="match status" value="1"/>
</dbReference>
<dbReference type="PANTHER" id="PTHR32071:SF57">
    <property type="entry name" value="C4-DICARBOXYLATE TRANSPORT TRANSCRIPTIONAL REGULATORY PROTEIN DCTD"/>
    <property type="match status" value="1"/>
</dbReference>
<dbReference type="RefSeq" id="WP_155668573.1">
    <property type="nucleotide sequence ID" value="NZ_WOCA01000006.1"/>
</dbReference>
<comment type="caution">
    <text evidence="8">The sequence shown here is derived from an EMBL/GenBank/DDBJ whole genome shotgun (WGS) entry which is preliminary data.</text>
</comment>
<dbReference type="Pfam" id="PF25601">
    <property type="entry name" value="AAA_lid_14"/>
    <property type="match status" value="1"/>
</dbReference>
<dbReference type="EMBL" id="WOCA01000006">
    <property type="protein sequence ID" value="MUK88586.1"/>
    <property type="molecule type" value="Genomic_DNA"/>
</dbReference>
<keyword evidence="9" id="KW-1185">Reference proteome</keyword>
<keyword evidence="2" id="KW-0067">ATP-binding</keyword>
<dbReference type="PROSITE" id="PS00688">
    <property type="entry name" value="SIGMA54_INTERACT_3"/>
    <property type="match status" value="1"/>
</dbReference>
<gene>
    <name evidence="8" type="ORF">GMD78_09305</name>
</gene>
<evidence type="ECO:0000259" key="7">
    <source>
        <dbReference type="PROSITE" id="PS50112"/>
    </source>
</evidence>
<dbReference type="FunFam" id="3.40.50.300:FF:000006">
    <property type="entry name" value="DNA-binding transcriptional regulator NtrC"/>
    <property type="match status" value="1"/>
</dbReference>
<dbReference type="InterPro" id="IPR009057">
    <property type="entry name" value="Homeodomain-like_sf"/>
</dbReference>
<dbReference type="InterPro" id="IPR025944">
    <property type="entry name" value="Sigma_54_int_dom_CS"/>
</dbReference>
<dbReference type="SMART" id="SM00091">
    <property type="entry name" value="PAS"/>
    <property type="match status" value="1"/>
</dbReference>
<feature type="domain" description="PAS" evidence="7">
    <location>
        <begin position="5"/>
        <end position="50"/>
    </location>
</feature>
<keyword evidence="3" id="KW-0805">Transcription regulation</keyword>
<dbReference type="CDD" id="cd00009">
    <property type="entry name" value="AAA"/>
    <property type="match status" value="1"/>
</dbReference>
<dbReference type="Gene3D" id="1.10.10.60">
    <property type="entry name" value="Homeodomain-like"/>
    <property type="match status" value="1"/>
</dbReference>
<dbReference type="Gene3D" id="3.30.450.20">
    <property type="entry name" value="PAS domain"/>
    <property type="match status" value="1"/>
</dbReference>
<evidence type="ECO:0000256" key="1">
    <source>
        <dbReference type="ARBA" id="ARBA00022741"/>
    </source>
</evidence>
<dbReference type="Gene3D" id="1.10.8.60">
    <property type="match status" value="1"/>
</dbReference>
<keyword evidence="4" id="KW-0804">Transcription</keyword>
<dbReference type="GO" id="GO:0043565">
    <property type="term" value="F:sequence-specific DNA binding"/>
    <property type="evidence" value="ECO:0007669"/>
    <property type="project" value="InterPro"/>
</dbReference>
<dbReference type="InterPro" id="IPR013767">
    <property type="entry name" value="PAS_fold"/>
</dbReference>
<evidence type="ECO:0000256" key="4">
    <source>
        <dbReference type="ARBA" id="ARBA00023163"/>
    </source>
</evidence>
<evidence type="ECO:0000313" key="8">
    <source>
        <dbReference type="EMBL" id="MUK88586.1"/>
    </source>
</evidence>
<dbReference type="SUPFAM" id="SSF46689">
    <property type="entry name" value="Homeodomain-like"/>
    <property type="match status" value="1"/>
</dbReference>
<evidence type="ECO:0000256" key="5">
    <source>
        <dbReference type="SAM" id="Coils"/>
    </source>
</evidence>
<dbReference type="SUPFAM" id="SSF52540">
    <property type="entry name" value="P-loop containing nucleoside triphosphate hydrolases"/>
    <property type="match status" value="1"/>
</dbReference>
<dbReference type="SUPFAM" id="SSF55785">
    <property type="entry name" value="PYP-like sensor domain (PAS domain)"/>
    <property type="match status" value="1"/>
</dbReference>
<keyword evidence="5" id="KW-0175">Coiled coil</keyword>
<keyword evidence="1" id="KW-0547">Nucleotide-binding</keyword>
<dbReference type="InterPro" id="IPR002197">
    <property type="entry name" value="HTH_Fis"/>
</dbReference>
<evidence type="ECO:0000256" key="3">
    <source>
        <dbReference type="ARBA" id="ARBA00023015"/>
    </source>
</evidence>
<reference evidence="8 9" key="1">
    <citation type="submission" date="2019-11" db="EMBL/GenBank/DDBJ databases">
        <authorList>
            <person name="Li X."/>
        </authorList>
    </citation>
    <scope>NUCLEOTIDE SEQUENCE [LARGE SCALE GENOMIC DNA]</scope>
    <source>
        <strain evidence="8 9">L9</strain>
    </source>
</reference>
<evidence type="ECO:0000313" key="9">
    <source>
        <dbReference type="Proteomes" id="UP000469125"/>
    </source>
</evidence>
<dbReference type="PROSITE" id="PS00675">
    <property type="entry name" value="SIGMA54_INTERACT_1"/>
    <property type="match status" value="1"/>
</dbReference>
<dbReference type="GO" id="GO:0006355">
    <property type="term" value="P:regulation of DNA-templated transcription"/>
    <property type="evidence" value="ECO:0007669"/>
    <property type="project" value="InterPro"/>
</dbReference>
<dbReference type="InterPro" id="IPR002078">
    <property type="entry name" value="Sigma_54_int"/>
</dbReference>
<dbReference type="GO" id="GO:0005524">
    <property type="term" value="F:ATP binding"/>
    <property type="evidence" value="ECO:0007669"/>
    <property type="project" value="UniProtKB-KW"/>
</dbReference>
<organism evidence="8 9">
    <name type="scientific">Ornithinibacillus caprae</name>
    <dbReference type="NCBI Taxonomy" id="2678566"/>
    <lineage>
        <taxon>Bacteria</taxon>
        <taxon>Bacillati</taxon>
        <taxon>Bacillota</taxon>
        <taxon>Bacilli</taxon>
        <taxon>Bacillales</taxon>
        <taxon>Bacillaceae</taxon>
        <taxon>Ornithinibacillus</taxon>
    </lineage>
</organism>
<evidence type="ECO:0000256" key="2">
    <source>
        <dbReference type="ARBA" id="ARBA00022840"/>
    </source>
</evidence>
<dbReference type="InterPro" id="IPR027417">
    <property type="entry name" value="P-loop_NTPase"/>
</dbReference>
<evidence type="ECO:0000259" key="6">
    <source>
        <dbReference type="PROSITE" id="PS50045"/>
    </source>
</evidence>
<dbReference type="PROSITE" id="PS50045">
    <property type="entry name" value="SIGMA54_INTERACT_4"/>
    <property type="match status" value="1"/>
</dbReference>
<feature type="coiled-coil region" evidence="5">
    <location>
        <begin position="363"/>
        <end position="414"/>
    </location>
</feature>